<accession>A0ABU9YP63</accession>
<proteinExistence type="predicted"/>
<dbReference type="RefSeq" id="WP_345932037.1">
    <property type="nucleotide sequence ID" value="NZ_JBBKTV010000002.1"/>
</dbReference>
<comment type="caution">
    <text evidence="2">The sequence shown here is derived from an EMBL/GenBank/DDBJ whole genome shotgun (WGS) entry which is preliminary data.</text>
</comment>
<dbReference type="Proteomes" id="UP001413721">
    <property type="component" value="Unassembled WGS sequence"/>
</dbReference>
<sequence>MKPVPATMPPVPDDAGYTPEICIQVNAARAGFDARADDDGWPRVAGSGAAHTAG</sequence>
<reference evidence="2 3" key="1">
    <citation type="submission" date="2024-03" db="EMBL/GenBank/DDBJ databases">
        <title>High-quality draft genome sequencing of Tistrella sp. BH-R2-4.</title>
        <authorList>
            <person name="Dong C."/>
        </authorList>
    </citation>
    <scope>NUCLEOTIDE SEQUENCE [LARGE SCALE GENOMIC DNA]</scope>
    <source>
        <strain evidence="2 3">BH-R2-4</strain>
    </source>
</reference>
<gene>
    <name evidence="2" type="ORF">WG926_19945</name>
</gene>
<evidence type="ECO:0000313" key="2">
    <source>
        <dbReference type="EMBL" id="MEN2990596.1"/>
    </source>
</evidence>
<keyword evidence="3" id="KW-1185">Reference proteome</keyword>
<evidence type="ECO:0000256" key="1">
    <source>
        <dbReference type="SAM" id="MobiDB-lite"/>
    </source>
</evidence>
<organism evidence="2 3">
    <name type="scientific">Tistrella arctica</name>
    <dbReference type="NCBI Taxonomy" id="3133430"/>
    <lineage>
        <taxon>Bacteria</taxon>
        <taxon>Pseudomonadati</taxon>
        <taxon>Pseudomonadota</taxon>
        <taxon>Alphaproteobacteria</taxon>
        <taxon>Geminicoccales</taxon>
        <taxon>Geminicoccaceae</taxon>
        <taxon>Tistrella</taxon>
    </lineage>
</organism>
<name>A0ABU9YP63_9PROT</name>
<protein>
    <submittedName>
        <fullName evidence="2">Uncharacterized protein</fullName>
    </submittedName>
</protein>
<dbReference type="EMBL" id="JBBKTW010000007">
    <property type="protein sequence ID" value="MEN2990596.1"/>
    <property type="molecule type" value="Genomic_DNA"/>
</dbReference>
<evidence type="ECO:0000313" key="3">
    <source>
        <dbReference type="Proteomes" id="UP001413721"/>
    </source>
</evidence>
<feature type="region of interest" description="Disordered" evidence="1">
    <location>
        <begin position="35"/>
        <end position="54"/>
    </location>
</feature>